<dbReference type="AlphaFoldDB" id="J3PED0"/>
<gene>
    <name evidence="3" type="primary">20352318</name>
    <name evidence="2" type="ORF">GGTG_11860</name>
</gene>
<dbReference type="VEuPathDB" id="FungiDB:GGTG_11860"/>
<dbReference type="HOGENOM" id="CLU_2948053_0_0_1"/>
<organism evidence="2">
    <name type="scientific">Gaeumannomyces tritici (strain R3-111a-1)</name>
    <name type="common">Wheat and barley take-all root rot fungus</name>
    <name type="synonym">Gaeumannomyces graminis var. tritici</name>
    <dbReference type="NCBI Taxonomy" id="644352"/>
    <lineage>
        <taxon>Eukaryota</taxon>
        <taxon>Fungi</taxon>
        <taxon>Dikarya</taxon>
        <taxon>Ascomycota</taxon>
        <taxon>Pezizomycotina</taxon>
        <taxon>Sordariomycetes</taxon>
        <taxon>Sordariomycetidae</taxon>
        <taxon>Magnaporthales</taxon>
        <taxon>Magnaporthaceae</taxon>
        <taxon>Gaeumannomyces</taxon>
    </lineage>
</organism>
<name>J3PED0_GAET3</name>
<reference evidence="4" key="1">
    <citation type="submission" date="2010-07" db="EMBL/GenBank/DDBJ databases">
        <title>The genome sequence of Gaeumannomyces graminis var. tritici strain R3-111a-1.</title>
        <authorList>
            <consortium name="The Broad Institute Genome Sequencing Platform"/>
            <person name="Ma L.-J."/>
            <person name="Dead R."/>
            <person name="Young S."/>
            <person name="Zeng Q."/>
            <person name="Koehrsen M."/>
            <person name="Alvarado L."/>
            <person name="Berlin A."/>
            <person name="Chapman S.B."/>
            <person name="Chen Z."/>
            <person name="Freedman E."/>
            <person name="Gellesch M."/>
            <person name="Goldberg J."/>
            <person name="Griggs A."/>
            <person name="Gujja S."/>
            <person name="Heilman E.R."/>
            <person name="Heiman D."/>
            <person name="Hepburn T."/>
            <person name="Howarth C."/>
            <person name="Jen D."/>
            <person name="Larson L."/>
            <person name="Mehta T."/>
            <person name="Neiman D."/>
            <person name="Pearson M."/>
            <person name="Roberts A."/>
            <person name="Saif S."/>
            <person name="Shea T."/>
            <person name="Shenoy N."/>
            <person name="Sisk P."/>
            <person name="Stolte C."/>
            <person name="Sykes S."/>
            <person name="Walk T."/>
            <person name="White J."/>
            <person name="Yandava C."/>
            <person name="Haas B."/>
            <person name="Nusbaum C."/>
            <person name="Birren B."/>
        </authorList>
    </citation>
    <scope>NUCLEOTIDE SEQUENCE [LARGE SCALE GENOMIC DNA]</scope>
    <source>
        <strain evidence="4">R3-111a-1</strain>
    </source>
</reference>
<evidence type="ECO:0000313" key="4">
    <source>
        <dbReference type="Proteomes" id="UP000006039"/>
    </source>
</evidence>
<evidence type="ECO:0000313" key="2">
    <source>
        <dbReference type="EMBL" id="EJT70837.1"/>
    </source>
</evidence>
<feature type="region of interest" description="Disordered" evidence="1">
    <location>
        <begin position="39"/>
        <end position="60"/>
    </location>
</feature>
<dbReference type="EnsemblFungi" id="EJT70837">
    <property type="protein sequence ID" value="EJT70837"/>
    <property type="gene ID" value="GGTG_11860"/>
</dbReference>
<proteinExistence type="predicted"/>
<dbReference type="EMBL" id="GL385401">
    <property type="protein sequence ID" value="EJT70837.1"/>
    <property type="molecule type" value="Genomic_DNA"/>
</dbReference>
<dbReference type="Proteomes" id="UP000006039">
    <property type="component" value="Unassembled WGS sequence"/>
</dbReference>
<keyword evidence="4" id="KW-1185">Reference proteome</keyword>
<reference evidence="2" key="3">
    <citation type="submission" date="2010-09" db="EMBL/GenBank/DDBJ databases">
        <title>Annotation of Gaeumannomyces graminis var. tritici R3-111a-1.</title>
        <authorList>
            <consortium name="The Broad Institute Genome Sequencing Platform"/>
            <person name="Ma L.-J."/>
            <person name="Dead R."/>
            <person name="Young S.K."/>
            <person name="Zeng Q."/>
            <person name="Gargeya S."/>
            <person name="Fitzgerald M."/>
            <person name="Haas B."/>
            <person name="Abouelleil A."/>
            <person name="Alvarado L."/>
            <person name="Arachchi H.M."/>
            <person name="Berlin A."/>
            <person name="Brown A."/>
            <person name="Chapman S.B."/>
            <person name="Chen Z."/>
            <person name="Dunbar C."/>
            <person name="Freedman E."/>
            <person name="Gearin G."/>
            <person name="Gellesch M."/>
            <person name="Goldberg J."/>
            <person name="Griggs A."/>
            <person name="Gujja S."/>
            <person name="Heiman D."/>
            <person name="Howarth C."/>
            <person name="Larson L."/>
            <person name="Lui A."/>
            <person name="MacDonald P.J.P."/>
            <person name="Mehta T."/>
            <person name="Montmayeur A."/>
            <person name="Murphy C."/>
            <person name="Neiman D."/>
            <person name="Pearson M."/>
            <person name="Priest M."/>
            <person name="Roberts A."/>
            <person name="Saif S."/>
            <person name="Shea T."/>
            <person name="Shenoy N."/>
            <person name="Sisk P."/>
            <person name="Stolte C."/>
            <person name="Sykes S."/>
            <person name="Yandava C."/>
            <person name="Wortman J."/>
            <person name="Nusbaum C."/>
            <person name="Birren B."/>
        </authorList>
    </citation>
    <scope>NUCLEOTIDE SEQUENCE</scope>
    <source>
        <strain evidence="2">R3-111a-1</strain>
    </source>
</reference>
<accession>J3PED0</accession>
<dbReference type="GeneID" id="20352318"/>
<dbReference type="RefSeq" id="XP_009228015.1">
    <property type="nucleotide sequence ID" value="XM_009229751.1"/>
</dbReference>
<evidence type="ECO:0000256" key="1">
    <source>
        <dbReference type="SAM" id="MobiDB-lite"/>
    </source>
</evidence>
<reference evidence="2" key="2">
    <citation type="submission" date="2010-07" db="EMBL/GenBank/DDBJ databases">
        <authorList>
            <consortium name="The Broad Institute Genome Sequencing Platform"/>
            <consortium name="Broad Institute Genome Sequencing Center for Infectious Disease"/>
            <person name="Ma L.-J."/>
            <person name="Dead R."/>
            <person name="Young S."/>
            <person name="Zeng Q."/>
            <person name="Koehrsen M."/>
            <person name="Alvarado L."/>
            <person name="Berlin A."/>
            <person name="Chapman S.B."/>
            <person name="Chen Z."/>
            <person name="Freedman E."/>
            <person name="Gellesch M."/>
            <person name="Goldberg J."/>
            <person name="Griggs A."/>
            <person name="Gujja S."/>
            <person name="Heilman E.R."/>
            <person name="Heiman D."/>
            <person name="Hepburn T."/>
            <person name="Howarth C."/>
            <person name="Jen D."/>
            <person name="Larson L."/>
            <person name="Mehta T."/>
            <person name="Neiman D."/>
            <person name="Pearson M."/>
            <person name="Roberts A."/>
            <person name="Saif S."/>
            <person name="Shea T."/>
            <person name="Shenoy N."/>
            <person name="Sisk P."/>
            <person name="Stolte C."/>
            <person name="Sykes S."/>
            <person name="Walk T."/>
            <person name="White J."/>
            <person name="Yandava C."/>
            <person name="Haas B."/>
            <person name="Nusbaum C."/>
            <person name="Birren B."/>
        </authorList>
    </citation>
    <scope>NUCLEOTIDE SEQUENCE</scope>
    <source>
        <strain evidence="2">R3-111a-1</strain>
    </source>
</reference>
<protein>
    <submittedName>
        <fullName evidence="2 3">Uncharacterized protein</fullName>
    </submittedName>
</protein>
<evidence type="ECO:0000313" key="3">
    <source>
        <dbReference type="EnsemblFungi" id="EJT70837"/>
    </source>
</evidence>
<reference evidence="3" key="4">
    <citation type="journal article" date="2015" name="G3 (Bethesda)">
        <title>Genome sequences of three phytopathogenic species of the Magnaporthaceae family of fungi.</title>
        <authorList>
            <person name="Okagaki L.H."/>
            <person name="Nunes C.C."/>
            <person name="Sailsbery J."/>
            <person name="Clay B."/>
            <person name="Brown D."/>
            <person name="John T."/>
            <person name="Oh Y."/>
            <person name="Young N."/>
            <person name="Fitzgerald M."/>
            <person name="Haas B.J."/>
            <person name="Zeng Q."/>
            <person name="Young S."/>
            <person name="Adiconis X."/>
            <person name="Fan L."/>
            <person name="Levin J.Z."/>
            <person name="Mitchell T.K."/>
            <person name="Okubara P.A."/>
            <person name="Farman M.L."/>
            <person name="Kohn L.M."/>
            <person name="Birren B."/>
            <person name="Ma L.-J."/>
            <person name="Dean R.A."/>
        </authorList>
    </citation>
    <scope>NUCLEOTIDE SEQUENCE</scope>
    <source>
        <strain evidence="3">R3-111a-1</strain>
    </source>
</reference>
<reference evidence="3" key="5">
    <citation type="submission" date="2018-04" db="UniProtKB">
        <authorList>
            <consortium name="EnsemblFungi"/>
        </authorList>
    </citation>
    <scope>IDENTIFICATION</scope>
    <source>
        <strain evidence="3">R3-111a-1</strain>
    </source>
</reference>
<sequence length="60" mass="6535">MCKKDFGVEFYARKAPNGVKLRYKGALDGRCTNPGFVHGDPPEPVHALNSGNDFNAGKKN</sequence>